<reference evidence="2 3" key="1">
    <citation type="journal article" date="2016" name="PLoS Pathog.">
        <title>Biosynthesis of antibiotic leucinostatins in bio-control fungus Purpureocillium lilacinum and their inhibition on phytophthora revealed by genome mining.</title>
        <authorList>
            <person name="Wang G."/>
            <person name="Liu Z."/>
            <person name="Lin R."/>
            <person name="Li E."/>
            <person name="Mao Z."/>
            <person name="Ling J."/>
            <person name="Yang Y."/>
            <person name="Yin W.B."/>
            <person name="Xie B."/>
        </authorList>
    </citation>
    <scope>NUCLEOTIDE SEQUENCE [LARGE SCALE GENOMIC DNA]</scope>
    <source>
        <strain evidence="2">170</strain>
    </source>
</reference>
<dbReference type="SUPFAM" id="SSF51735">
    <property type="entry name" value="NAD(P)-binding Rossmann-fold domains"/>
    <property type="match status" value="1"/>
</dbReference>
<dbReference type="RefSeq" id="XP_018149261.1">
    <property type="nucleotide sequence ID" value="XM_018290717.1"/>
</dbReference>
<dbReference type="AlphaFoldDB" id="A0A179G6L0"/>
<dbReference type="STRING" id="1380566.A0A179G6L0"/>
<dbReference type="GeneID" id="28854711"/>
<evidence type="ECO:0000313" key="2">
    <source>
        <dbReference type="EMBL" id="OAQ73178.1"/>
    </source>
</evidence>
<evidence type="ECO:0000256" key="1">
    <source>
        <dbReference type="ARBA" id="ARBA00023002"/>
    </source>
</evidence>
<dbReference type="PANTHER" id="PTHR43157">
    <property type="entry name" value="PHOSPHATIDYLINOSITOL-GLYCAN BIOSYNTHESIS CLASS F PROTEIN-RELATED"/>
    <property type="match status" value="1"/>
</dbReference>
<dbReference type="InterPro" id="IPR002347">
    <property type="entry name" value="SDR_fam"/>
</dbReference>
<sequence>MSVLLGFLQNRFSAPSLQCLSPAIITNKTIIVTGASSGLGLEAARHYIRLGASRVILAVRSPSKGDEARRQILSSFPPDKALGSIDVWKLDLSSFASVQAFAKRATQELNTLDIAVLNAAVAKNHFSRTDDGWEESIQVNHLSNMLLALLLLPKMKQSATKDWKPRLTIVSSRGHQYVSEGEAWQTAPKILETLNGETHFGRLGHRYGLSKLLITYGAREIAKTATLKDGSCDVIVNYCCPGACKSDLQRDIDGFWQKAALGAVHMTICKTTEEGARTLVYASCLGEESHGRWIHNDRLKEPGELVTNETGKRLQAQIWRETLEVLAPYR</sequence>
<dbReference type="EMBL" id="LSBJ02000001">
    <property type="protein sequence ID" value="OAQ73178.1"/>
    <property type="molecule type" value="Genomic_DNA"/>
</dbReference>
<dbReference type="GO" id="GO:0016491">
    <property type="term" value="F:oxidoreductase activity"/>
    <property type="evidence" value="ECO:0007669"/>
    <property type="project" value="UniProtKB-KW"/>
</dbReference>
<dbReference type="OrthoDB" id="542013at2759"/>
<dbReference type="PRINTS" id="PR00081">
    <property type="entry name" value="GDHRDH"/>
</dbReference>
<comment type="caution">
    <text evidence="2">The sequence shown here is derived from an EMBL/GenBank/DDBJ whole genome shotgun (WGS) entry which is preliminary data.</text>
</comment>
<proteinExistence type="predicted"/>
<dbReference type="InterPro" id="IPR036291">
    <property type="entry name" value="NAD(P)-bd_dom_sf"/>
</dbReference>
<dbReference type="PANTHER" id="PTHR43157:SF31">
    <property type="entry name" value="PHOSPHATIDYLINOSITOL-GLYCAN BIOSYNTHESIS CLASS F PROTEIN"/>
    <property type="match status" value="1"/>
</dbReference>
<gene>
    <name evidence="2" type="ORF">VFPPC_12940</name>
</gene>
<protein>
    <submittedName>
        <fullName evidence="2">NAD-P-binding protein</fullName>
    </submittedName>
</protein>
<dbReference type="Pfam" id="PF00106">
    <property type="entry name" value="adh_short"/>
    <property type="match status" value="1"/>
</dbReference>
<keyword evidence="3" id="KW-1185">Reference proteome</keyword>
<evidence type="ECO:0000313" key="3">
    <source>
        <dbReference type="Proteomes" id="UP000078397"/>
    </source>
</evidence>
<dbReference type="Gene3D" id="3.40.50.720">
    <property type="entry name" value="NAD(P)-binding Rossmann-like Domain"/>
    <property type="match status" value="1"/>
</dbReference>
<accession>A0A179G6L0</accession>
<dbReference type="KEGG" id="pchm:VFPPC_12940"/>
<name>A0A179G6L0_METCM</name>
<keyword evidence="1" id="KW-0560">Oxidoreductase</keyword>
<organism evidence="2 3">
    <name type="scientific">Pochonia chlamydosporia 170</name>
    <dbReference type="NCBI Taxonomy" id="1380566"/>
    <lineage>
        <taxon>Eukaryota</taxon>
        <taxon>Fungi</taxon>
        <taxon>Dikarya</taxon>
        <taxon>Ascomycota</taxon>
        <taxon>Pezizomycotina</taxon>
        <taxon>Sordariomycetes</taxon>
        <taxon>Hypocreomycetidae</taxon>
        <taxon>Hypocreales</taxon>
        <taxon>Clavicipitaceae</taxon>
        <taxon>Pochonia</taxon>
    </lineage>
</organism>
<dbReference type="Proteomes" id="UP000078397">
    <property type="component" value="Unassembled WGS sequence"/>
</dbReference>